<keyword evidence="1" id="KW-0812">Transmembrane</keyword>
<feature type="domain" description="Signal transduction histidine kinase internal region" evidence="2">
    <location>
        <begin position="162"/>
        <end position="236"/>
    </location>
</feature>
<gene>
    <name evidence="3" type="ORF">FXV77_09360</name>
</gene>
<dbReference type="InterPro" id="IPR010559">
    <property type="entry name" value="Sig_transdc_His_kin_internal"/>
</dbReference>
<dbReference type="EMBL" id="VTAV01000004">
    <property type="protein sequence ID" value="TYR36696.1"/>
    <property type="molecule type" value="Genomic_DNA"/>
</dbReference>
<dbReference type="InterPro" id="IPR050640">
    <property type="entry name" value="Bact_2-comp_sensor_kinase"/>
</dbReference>
<evidence type="ECO:0000259" key="2">
    <source>
        <dbReference type="Pfam" id="PF06580"/>
    </source>
</evidence>
<sequence>MRKFINTNVTRHVFFWIAYTLYFYIINRAGNDNLSIAITLLTVPYFALVFYTVYYILETFFRHGKYLMGALSLLVFYTLSIIGVYWVMYGGLDPSGTYQRLQLEGKLFSWGDFFISLRVMHINFTIWAIVYYLHRSKLRTVKEKLAEAERRIEMEEERRQYEFAALASQVSPHLLTNVFHNWSQQLRKSTPEIADQMMETYELMKFYMKAHEKDGAMTVLLHDEMKAVNRFISIEDKARNNKCHVHIVRQGNLLGHTIPPTTLLTLVKNAFKHGDLSRPLYPLAAVISIEEDYLLITVENKKKRSKTAVAAHGYGLHNLKRRLAIVYGERADLKIEETETTYKVILNINF</sequence>
<feature type="transmembrane region" description="Helical" evidence="1">
    <location>
        <begin position="108"/>
        <end position="133"/>
    </location>
</feature>
<organism evidence="3 4">
    <name type="scientific">Sphingobacterium phlebotomi</name>
    <dbReference type="NCBI Taxonomy" id="2605433"/>
    <lineage>
        <taxon>Bacteria</taxon>
        <taxon>Pseudomonadati</taxon>
        <taxon>Bacteroidota</taxon>
        <taxon>Sphingobacteriia</taxon>
        <taxon>Sphingobacteriales</taxon>
        <taxon>Sphingobacteriaceae</taxon>
        <taxon>Sphingobacterium</taxon>
    </lineage>
</organism>
<feature type="transmembrane region" description="Helical" evidence="1">
    <location>
        <begin position="36"/>
        <end position="57"/>
    </location>
</feature>
<dbReference type="GO" id="GO:0016020">
    <property type="term" value="C:membrane"/>
    <property type="evidence" value="ECO:0007669"/>
    <property type="project" value="InterPro"/>
</dbReference>
<comment type="caution">
    <text evidence="3">The sequence shown here is derived from an EMBL/GenBank/DDBJ whole genome shotgun (WGS) entry which is preliminary data.</text>
</comment>
<proteinExistence type="predicted"/>
<dbReference type="Pfam" id="PF06580">
    <property type="entry name" value="His_kinase"/>
    <property type="match status" value="1"/>
</dbReference>
<keyword evidence="4" id="KW-1185">Reference proteome</keyword>
<keyword evidence="1" id="KW-0472">Membrane</keyword>
<feature type="transmembrane region" description="Helical" evidence="1">
    <location>
        <begin position="12"/>
        <end position="30"/>
    </location>
</feature>
<evidence type="ECO:0000256" key="1">
    <source>
        <dbReference type="SAM" id="Phobius"/>
    </source>
</evidence>
<evidence type="ECO:0000313" key="3">
    <source>
        <dbReference type="EMBL" id="TYR36696.1"/>
    </source>
</evidence>
<keyword evidence="1" id="KW-1133">Transmembrane helix</keyword>
<dbReference type="PANTHER" id="PTHR34220:SF7">
    <property type="entry name" value="SENSOR HISTIDINE KINASE YPDA"/>
    <property type="match status" value="1"/>
</dbReference>
<feature type="transmembrane region" description="Helical" evidence="1">
    <location>
        <begin position="66"/>
        <end position="88"/>
    </location>
</feature>
<dbReference type="GO" id="GO:0000155">
    <property type="term" value="F:phosphorelay sensor kinase activity"/>
    <property type="evidence" value="ECO:0007669"/>
    <property type="project" value="InterPro"/>
</dbReference>
<dbReference type="RefSeq" id="WP_148918948.1">
    <property type="nucleotide sequence ID" value="NZ_VTAV01000004.1"/>
</dbReference>
<evidence type="ECO:0000313" key="4">
    <source>
        <dbReference type="Proteomes" id="UP000322362"/>
    </source>
</evidence>
<accession>A0A5D4H7F4</accession>
<protein>
    <recommendedName>
        <fullName evidence="2">Signal transduction histidine kinase internal region domain-containing protein</fullName>
    </recommendedName>
</protein>
<dbReference type="PANTHER" id="PTHR34220">
    <property type="entry name" value="SENSOR HISTIDINE KINASE YPDA"/>
    <property type="match status" value="1"/>
</dbReference>
<dbReference type="Proteomes" id="UP000322362">
    <property type="component" value="Unassembled WGS sequence"/>
</dbReference>
<reference evidence="3 4" key="1">
    <citation type="submission" date="2019-08" db="EMBL/GenBank/DDBJ databases">
        <title>Phlebobacter frassis gen. nov. sp. nov., a new member of family Sphingobacteriaceae isolated from sand fly rearing media.</title>
        <authorList>
            <person name="Kakumanu M.L."/>
            <person name="Marayati B.F."/>
            <person name="Wada-Katsumata A."/>
            <person name="Wasserberg G."/>
            <person name="Schal C."/>
            <person name="Apperson C.S."/>
            <person name="Ponnusamy L."/>
        </authorList>
    </citation>
    <scope>NUCLEOTIDE SEQUENCE [LARGE SCALE GENOMIC DNA]</scope>
    <source>
        <strain evidence="3 4">SSI9</strain>
    </source>
</reference>
<name>A0A5D4H7F4_9SPHI</name>
<dbReference type="AlphaFoldDB" id="A0A5D4H7F4"/>